<accession>A0AAU9IJN0</accession>
<dbReference type="AlphaFoldDB" id="A0AAU9IJN0"/>
<dbReference type="InterPro" id="IPR011043">
    <property type="entry name" value="Gal_Oxase/kelch_b-propeller"/>
</dbReference>
<keyword evidence="2" id="KW-1185">Reference proteome</keyword>
<dbReference type="SUPFAM" id="SSF50965">
    <property type="entry name" value="Galactose oxidase, central domain"/>
    <property type="match status" value="1"/>
</dbReference>
<sequence length="291" mass="33554">MKSRNSYKESISDEQILNQSPKIKILQKEVEILADNYHVLYMSEFRSLGTINIWTHKNSLKKLRLPEKAANRFTAICRIPGNKIFCYGGVKFDGSWSGMTFTIDSNNEIEIFESGNPCIQACCIYFDGCVYTIGGLTNQFKRFNLSLKMWQKRVECHSQRFSTGGQIQGFIIYSNLEDGINIYDPYANTHQTVLSLPHSWKNVFVGSNNRTYCFQFYESIYESGFNNVFKWNNIGKCNLVLKDIFGCPTNFCNKIYFLNGDDVCEFDLGKKQIKVSFSFTWLGAYSECCTF</sequence>
<name>A0AAU9IJN0_9CILI</name>
<proteinExistence type="predicted"/>
<protein>
    <submittedName>
        <fullName evidence="1">Uncharacterized protein</fullName>
    </submittedName>
</protein>
<dbReference type="EMBL" id="CAJZBQ010000005">
    <property type="protein sequence ID" value="CAG9312009.1"/>
    <property type="molecule type" value="Genomic_DNA"/>
</dbReference>
<gene>
    <name evidence="1" type="ORF">BSTOLATCC_MIC5267</name>
</gene>
<organism evidence="1 2">
    <name type="scientific">Blepharisma stoltei</name>
    <dbReference type="NCBI Taxonomy" id="1481888"/>
    <lineage>
        <taxon>Eukaryota</taxon>
        <taxon>Sar</taxon>
        <taxon>Alveolata</taxon>
        <taxon>Ciliophora</taxon>
        <taxon>Postciliodesmatophora</taxon>
        <taxon>Heterotrichea</taxon>
        <taxon>Heterotrichida</taxon>
        <taxon>Blepharismidae</taxon>
        <taxon>Blepharisma</taxon>
    </lineage>
</organism>
<evidence type="ECO:0000313" key="1">
    <source>
        <dbReference type="EMBL" id="CAG9312009.1"/>
    </source>
</evidence>
<dbReference type="InterPro" id="IPR015915">
    <property type="entry name" value="Kelch-typ_b-propeller"/>
</dbReference>
<dbReference type="Gene3D" id="2.120.10.80">
    <property type="entry name" value="Kelch-type beta propeller"/>
    <property type="match status" value="1"/>
</dbReference>
<reference evidence="1" key="1">
    <citation type="submission" date="2021-09" db="EMBL/GenBank/DDBJ databases">
        <authorList>
            <consortium name="AG Swart"/>
            <person name="Singh M."/>
            <person name="Singh A."/>
            <person name="Seah K."/>
            <person name="Emmerich C."/>
        </authorList>
    </citation>
    <scope>NUCLEOTIDE SEQUENCE</scope>
    <source>
        <strain evidence="1">ATCC30299</strain>
    </source>
</reference>
<evidence type="ECO:0000313" key="2">
    <source>
        <dbReference type="Proteomes" id="UP001162131"/>
    </source>
</evidence>
<dbReference type="Proteomes" id="UP001162131">
    <property type="component" value="Unassembled WGS sequence"/>
</dbReference>
<comment type="caution">
    <text evidence="1">The sequence shown here is derived from an EMBL/GenBank/DDBJ whole genome shotgun (WGS) entry which is preliminary data.</text>
</comment>